<evidence type="ECO:0000313" key="1">
    <source>
        <dbReference type="EMBL" id="SOR32379.1"/>
    </source>
</evidence>
<dbReference type="EMBL" id="LT962688">
    <property type="protein sequence ID" value="SOR32379.1"/>
    <property type="molecule type" value="Genomic_DNA"/>
</dbReference>
<protein>
    <submittedName>
        <fullName evidence="1">Uncharacterized protein</fullName>
    </submittedName>
</protein>
<dbReference type="Proteomes" id="UP000233769">
    <property type="component" value="Chromosome tk0001"/>
</dbReference>
<reference evidence="2" key="1">
    <citation type="submission" date="2017-10" db="EMBL/GenBank/DDBJ databases">
        <authorList>
            <person name="Regsiter A."/>
            <person name="William W."/>
        </authorList>
    </citation>
    <scope>NUCLEOTIDE SEQUENCE [LARGE SCALE GENOMIC DNA]</scope>
</reference>
<sequence>MLDTSPDALAARYRKMIGPRAVVQVQS</sequence>
<dbReference type="AlphaFoldDB" id="A0A2N9AYI0"/>
<evidence type="ECO:0000313" key="2">
    <source>
        <dbReference type="Proteomes" id="UP000233769"/>
    </source>
</evidence>
<gene>
    <name evidence="1" type="ORF">TK0001_5820</name>
</gene>
<proteinExistence type="predicted"/>
<accession>A0A2N9AYI0</accession>
<name>A0A2N9AYI0_METEX</name>
<organism evidence="1 2">
    <name type="scientific">Methylorubrum extorquens</name>
    <name type="common">Methylobacterium dichloromethanicum</name>
    <name type="synonym">Methylobacterium extorquens</name>
    <dbReference type="NCBI Taxonomy" id="408"/>
    <lineage>
        <taxon>Bacteria</taxon>
        <taxon>Pseudomonadati</taxon>
        <taxon>Pseudomonadota</taxon>
        <taxon>Alphaproteobacteria</taxon>
        <taxon>Hyphomicrobiales</taxon>
        <taxon>Methylobacteriaceae</taxon>
        <taxon>Methylorubrum</taxon>
    </lineage>
</organism>